<evidence type="ECO:0000256" key="1">
    <source>
        <dbReference type="ARBA" id="ARBA00022729"/>
    </source>
</evidence>
<dbReference type="AlphaFoldDB" id="A0A085BL42"/>
<name>A0A085BL42_9FLAO</name>
<organism evidence="3 4">
    <name type="scientific">Epilithonimonas lactis</name>
    <dbReference type="NCBI Taxonomy" id="421072"/>
    <lineage>
        <taxon>Bacteria</taxon>
        <taxon>Pseudomonadati</taxon>
        <taxon>Bacteroidota</taxon>
        <taxon>Flavobacteriia</taxon>
        <taxon>Flavobacteriales</taxon>
        <taxon>Weeksellaceae</taxon>
        <taxon>Chryseobacterium group</taxon>
        <taxon>Epilithonimonas</taxon>
    </lineage>
</organism>
<evidence type="ECO:0000313" key="4">
    <source>
        <dbReference type="Proteomes" id="UP000028623"/>
    </source>
</evidence>
<sequence length="575" mass="67077">MYKYLSFILIAISTQIFASTIEIPKESYRIDKVKRLIVCNTNLSTLKFDTESIKLKMENSEYKVLDQVTILKIGIRYTIVLNQSFERYSIYFTELPLLYVESDSQISDSPKVLSKISLIENNGTITTSNAGIEYRGATSQNYPKKSFEIEFWKDNAGSETLDISLLGMREDKDWNLQAIYNEPLKITSSTAWEVWKRISTLYYIEQESKAKSGVDSKFAEVFVNNSYQGIYAIAEKIDRKQLKLKKNNETEIRGELYKADSWETTAYYDLPPFDNTSETWGGFEYKYPKDLRDWSNLYNLHSFVINSDDETFYSQYKEKYDNKNLIDYFIFLNLMRASDNTGKNVYTARYDKNGKYFFIPWDLDGVLGRVWDSSVENVTADILTNGLYTRLLNDSRDDGFRSDLDKRWTELRSNTITVDHIMQILIDNFDYLKSNGALERDQIANSGSTISSEYEEFLYIRKWLTERIAYLDKTFLFEKTTVIPPTEEINKNDSKFQFYPNPAKNYIYFTNKNVKAENTFLDIDIYTIAGRKVRSVTQNQMDQSLYIGNIPNGNYILNIKSDAGIKQSFKLIIDK</sequence>
<evidence type="ECO:0000313" key="3">
    <source>
        <dbReference type="EMBL" id="KFC23187.1"/>
    </source>
</evidence>
<protein>
    <recommendedName>
        <fullName evidence="2">Secretion system C-terminal sorting domain-containing protein</fullName>
    </recommendedName>
</protein>
<proteinExistence type="predicted"/>
<feature type="domain" description="Secretion system C-terminal sorting" evidence="2">
    <location>
        <begin position="499"/>
        <end position="573"/>
    </location>
</feature>
<dbReference type="STRING" id="421072.SAMN04488097_1129"/>
<gene>
    <name evidence="3" type="ORF">IO89_00890</name>
</gene>
<dbReference type="PANTHER" id="PTHR40050">
    <property type="entry name" value="INNER SPORE COAT PROTEIN H"/>
    <property type="match status" value="1"/>
</dbReference>
<dbReference type="EMBL" id="JPLY01000001">
    <property type="protein sequence ID" value="KFC23187.1"/>
    <property type="molecule type" value="Genomic_DNA"/>
</dbReference>
<reference evidence="3 4" key="1">
    <citation type="submission" date="2014-07" db="EMBL/GenBank/DDBJ databases">
        <title>Epilithonimonas lactis LMG 22401 Genome.</title>
        <authorList>
            <person name="Pipes S.E."/>
            <person name="Stropko S.J."/>
        </authorList>
    </citation>
    <scope>NUCLEOTIDE SEQUENCE [LARGE SCALE GENOMIC DNA]</scope>
    <source>
        <strain evidence="3 4">LMG 24401</strain>
    </source>
</reference>
<accession>A0A085BL42</accession>
<dbReference type="PANTHER" id="PTHR40050:SF1">
    <property type="entry name" value="INNER SPORE COAT PROTEIN H"/>
    <property type="match status" value="1"/>
</dbReference>
<dbReference type="OrthoDB" id="9803752at2"/>
<dbReference type="InterPro" id="IPR026444">
    <property type="entry name" value="Secre_tail"/>
</dbReference>
<keyword evidence="1" id="KW-0732">Signal</keyword>
<evidence type="ECO:0000259" key="2">
    <source>
        <dbReference type="Pfam" id="PF18962"/>
    </source>
</evidence>
<dbReference type="Pfam" id="PF08757">
    <property type="entry name" value="CotH"/>
    <property type="match status" value="1"/>
</dbReference>
<dbReference type="Pfam" id="PF18962">
    <property type="entry name" value="Por_Secre_tail"/>
    <property type="match status" value="1"/>
</dbReference>
<dbReference type="InterPro" id="IPR014867">
    <property type="entry name" value="Spore_coat_CotH_CotH2/3/7"/>
</dbReference>
<dbReference type="eggNOG" id="COG5297">
    <property type="taxonomic scope" value="Bacteria"/>
</dbReference>
<comment type="caution">
    <text evidence="3">The sequence shown here is derived from an EMBL/GenBank/DDBJ whole genome shotgun (WGS) entry which is preliminary data.</text>
</comment>
<dbReference type="NCBIfam" id="TIGR04183">
    <property type="entry name" value="Por_Secre_tail"/>
    <property type="match status" value="1"/>
</dbReference>
<dbReference type="Proteomes" id="UP000028623">
    <property type="component" value="Unassembled WGS sequence"/>
</dbReference>
<keyword evidence="4" id="KW-1185">Reference proteome</keyword>